<name>J9QKZ5_9CAUD</name>
<reference evidence="1 2" key="1">
    <citation type="journal article" date="2012" name="J. Virol.">
        <title>Complete Genome Sequence of Pectobacterium carotovorum subsp. carotovorum Bacteriophage My1.</title>
        <authorList>
            <person name="Lee D.H."/>
            <person name="Lee J.H."/>
            <person name="Shin H."/>
            <person name="Ji S."/>
            <person name="Roh E."/>
            <person name="Jung K."/>
            <person name="Ryu S."/>
            <person name="Choi J."/>
            <person name="Heu S."/>
        </authorList>
    </citation>
    <scope>NUCLEOTIDE SEQUENCE [LARGE SCALE GENOMIC DNA]</scope>
</reference>
<evidence type="ECO:0000313" key="2">
    <source>
        <dbReference type="Proteomes" id="UP000006280"/>
    </source>
</evidence>
<gene>
    <name evidence="1" type="ORF">My1_080</name>
</gene>
<dbReference type="Proteomes" id="UP000006280">
    <property type="component" value="Segment"/>
</dbReference>
<proteinExistence type="predicted"/>
<accession>J9QKZ5</accession>
<evidence type="ECO:0008006" key="3">
    <source>
        <dbReference type="Google" id="ProtNLM"/>
    </source>
</evidence>
<protein>
    <recommendedName>
        <fullName evidence="3">Tail fiber protein</fullName>
    </recommendedName>
</protein>
<organism evidence="1 2">
    <name type="scientific">Pectobacterium phage My1</name>
    <dbReference type="NCBI Taxonomy" id="1204539"/>
    <lineage>
        <taxon>Viruses</taxon>
        <taxon>Duplodnaviria</taxon>
        <taxon>Heunggongvirae</taxon>
        <taxon>Uroviricota</taxon>
        <taxon>Caudoviricetes</taxon>
        <taxon>Demerecviridae</taxon>
        <taxon>Mccorquodalevirinae</taxon>
        <taxon>Myunavirus</taxon>
        <taxon>Myunavirus My1</taxon>
    </lineage>
</organism>
<sequence length="212" mass="22763">MTTMTITKALATAKSLEAKIERELPRLKFLAHIEGTGNFATVVGTSSSVAEVEKGIVSALQSVEDMIAQRAAIKAAVVASNALTTVTIGDKSYTVAAAIEMKRSIAHRKQLLAQLQRAKVVGDSEATKRSDNFNAKIEQMRSNAFTGKDRKLTDADLDILTDPVKTQGTPSLLDPIGIADKIEALVKEIEDFELNVDYALSESNAKTTVEVA</sequence>
<dbReference type="RefSeq" id="YP_006906332.1">
    <property type="nucleotide sequence ID" value="NC_018837.1"/>
</dbReference>
<dbReference type="KEGG" id="vg:13826782"/>
<dbReference type="GeneID" id="13826782"/>
<dbReference type="OrthoDB" id="9557at10239"/>
<dbReference type="EMBL" id="JX195166">
    <property type="protein sequence ID" value="AFQ22239.1"/>
    <property type="molecule type" value="Genomic_DNA"/>
</dbReference>
<evidence type="ECO:0000313" key="1">
    <source>
        <dbReference type="EMBL" id="AFQ22239.1"/>
    </source>
</evidence>
<keyword evidence="2" id="KW-1185">Reference proteome</keyword>